<dbReference type="PANTHER" id="PTHR43630:SF1">
    <property type="entry name" value="POLY-BETA-1,6-N-ACETYL-D-GLUCOSAMINE SYNTHASE"/>
    <property type="match status" value="1"/>
</dbReference>
<dbReference type="CDD" id="cd00761">
    <property type="entry name" value="Glyco_tranf_GTA_type"/>
    <property type="match status" value="1"/>
</dbReference>
<dbReference type="GO" id="GO:0016757">
    <property type="term" value="F:glycosyltransferase activity"/>
    <property type="evidence" value="ECO:0007669"/>
    <property type="project" value="UniProtKB-KW"/>
</dbReference>
<reference evidence="4" key="1">
    <citation type="journal article" date="2014" name="Front. Microbiol.">
        <title>High frequency of phylogenetically diverse reductive dehalogenase-homologous genes in deep subseafloor sedimentary metagenomes.</title>
        <authorList>
            <person name="Kawai M."/>
            <person name="Futagami T."/>
            <person name="Toyoda A."/>
            <person name="Takaki Y."/>
            <person name="Nishi S."/>
            <person name="Hori S."/>
            <person name="Arai W."/>
            <person name="Tsubouchi T."/>
            <person name="Morono Y."/>
            <person name="Uchiyama I."/>
            <person name="Ito T."/>
            <person name="Fujiyama A."/>
            <person name="Inagaki F."/>
            <person name="Takami H."/>
        </authorList>
    </citation>
    <scope>NUCLEOTIDE SEQUENCE</scope>
    <source>
        <strain evidence="4">Expedition CK06-06</strain>
    </source>
</reference>
<comment type="caution">
    <text evidence="4">The sequence shown here is derived from an EMBL/GenBank/DDBJ whole genome shotgun (WGS) entry which is preliminary data.</text>
</comment>
<evidence type="ECO:0000256" key="1">
    <source>
        <dbReference type="ARBA" id="ARBA00022676"/>
    </source>
</evidence>
<sequence length="125" mass="13426">MPLLDRGRLDEIIFVDDGSTDGTAGIVAELPVQYIVGAGRGPGAARNVGWKAARHPLVWFIDADCVAEPDALEQLLPHLHDPKVGGVAGSYGILNPESLLACLTHEEIRERHLTMPTRVRANSGL</sequence>
<dbReference type="Pfam" id="PF00535">
    <property type="entry name" value="Glycos_transf_2"/>
    <property type="match status" value="1"/>
</dbReference>
<protein>
    <recommendedName>
        <fullName evidence="3">Glycosyltransferase 2-like domain-containing protein</fullName>
    </recommendedName>
</protein>
<gene>
    <name evidence="4" type="ORF">S01H1_75072</name>
</gene>
<evidence type="ECO:0000256" key="2">
    <source>
        <dbReference type="ARBA" id="ARBA00022679"/>
    </source>
</evidence>
<dbReference type="InterPro" id="IPR029044">
    <property type="entry name" value="Nucleotide-diphossugar_trans"/>
</dbReference>
<feature type="non-terminal residue" evidence="4">
    <location>
        <position position="125"/>
    </location>
</feature>
<feature type="domain" description="Glycosyltransferase 2-like" evidence="3">
    <location>
        <begin position="8"/>
        <end position="92"/>
    </location>
</feature>
<name>X0YDM1_9ZZZZ</name>
<keyword evidence="2" id="KW-0808">Transferase</keyword>
<dbReference type="InterPro" id="IPR001173">
    <property type="entry name" value="Glyco_trans_2-like"/>
</dbReference>
<organism evidence="4">
    <name type="scientific">marine sediment metagenome</name>
    <dbReference type="NCBI Taxonomy" id="412755"/>
    <lineage>
        <taxon>unclassified sequences</taxon>
        <taxon>metagenomes</taxon>
        <taxon>ecological metagenomes</taxon>
    </lineage>
</organism>
<dbReference type="SUPFAM" id="SSF53448">
    <property type="entry name" value="Nucleotide-diphospho-sugar transferases"/>
    <property type="match status" value="1"/>
</dbReference>
<evidence type="ECO:0000259" key="3">
    <source>
        <dbReference type="Pfam" id="PF00535"/>
    </source>
</evidence>
<dbReference type="AlphaFoldDB" id="X0YDM1"/>
<accession>X0YDM1</accession>
<keyword evidence="1" id="KW-0328">Glycosyltransferase</keyword>
<dbReference type="EMBL" id="BARS01050267">
    <property type="protein sequence ID" value="GAG46833.1"/>
    <property type="molecule type" value="Genomic_DNA"/>
</dbReference>
<proteinExistence type="predicted"/>
<dbReference type="PANTHER" id="PTHR43630">
    <property type="entry name" value="POLY-BETA-1,6-N-ACETYL-D-GLUCOSAMINE SYNTHASE"/>
    <property type="match status" value="1"/>
</dbReference>
<evidence type="ECO:0000313" key="4">
    <source>
        <dbReference type="EMBL" id="GAG46833.1"/>
    </source>
</evidence>
<dbReference type="Gene3D" id="3.90.550.10">
    <property type="entry name" value="Spore Coat Polysaccharide Biosynthesis Protein SpsA, Chain A"/>
    <property type="match status" value="1"/>
</dbReference>